<organism evidence="2 3">
    <name type="scientific">Oesophagostomum dentatum</name>
    <name type="common">Nodular worm</name>
    <dbReference type="NCBI Taxonomy" id="61180"/>
    <lineage>
        <taxon>Eukaryota</taxon>
        <taxon>Metazoa</taxon>
        <taxon>Ecdysozoa</taxon>
        <taxon>Nematoda</taxon>
        <taxon>Chromadorea</taxon>
        <taxon>Rhabditida</taxon>
        <taxon>Rhabditina</taxon>
        <taxon>Rhabditomorpha</taxon>
        <taxon>Strongyloidea</taxon>
        <taxon>Strongylidae</taxon>
        <taxon>Oesophagostomum</taxon>
    </lineage>
</organism>
<dbReference type="InterPro" id="IPR026913">
    <property type="entry name" value="METTL24"/>
</dbReference>
<proteinExistence type="predicted"/>
<dbReference type="PANTHER" id="PTHR32026:SF27">
    <property type="entry name" value="METHYLTRANSFERASE FKBM DOMAIN-CONTAINING PROTEIN-RELATED"/>
    <property type="match status" value="1"/>
</dbReference>
<dbReference type="OrthoDB" id="5815019at2759"/>
<keyword evidence="3" id="KW-1185">Reference proteome</keyword>
<dbReference type="Pfam" id="PF13383">
    <property type="entry name" value="Methyltransf_22"/>
    <property type="match status" value="1"/>
</dbReference>
<evidence type="ECO:0000259" key="1">
    <source>
        <dbReference type="Pfam" id="PF13383"/>
    </source>
</evidence>
<dbReference type="EMBL" id="KN549201">
    <property type="protein sequence ID" value="KHJ99914.1"/>
    <property type="molecule type" value="Genomic_DNA"/>
</dbReference>
<accession>A0A0B1TRK3</accession>
<gene>
    <name evidence="2" type="ORF">OESDEN_00099</name>
</gene>
<dbReference type="PANTHER" id="PTHR32026">
    <property type="entry name" value="METHYLTRANSFERASE-LIKE PROTEIN 24"/>
    <property type="match status" value="1"/>
</dbReference>
<dbReference type="InterPro" id="IPR025714">
    <property type="entry name" value="Methyltranfer_dom"/>
</dbReference>
<protein>
    <recommendedName>
        <fullName evidence="1">Methyltransferase domain-containing protein</fullName>
    </recommendedName>
</protein>
<sequence>MAKFRAHNRAALLTLAVTIFLFFAFRQRITILPMAPSEPVIEPLPPAPQVRFVDKRLAQKPDLRSSAPLSKPSRRMIELYKIQAVQRRAYMKAVFNSLSKNYMFVYNNMAPEVFCPELVRVGTTNDGGKWICSPFRIPDGCVIFSLGMYNEVTFEQELQYITNKRCSVYAYDSNEQAPATLKLLETIRTKAMKATIAAETDIAKEHYTINDLMVMENVDKIEIFKIDIEGSEFTVIPGFLAKHKPAQIIKFPWIIVQILLRENLEKRLLNAAYDIAPYLLMAEIF</sequence>
<evidence type="ECO:0000313" key="3">
    <source>
        <dbReference type="Proteomes" id="UP000053660"/>
    </source>
</evidence>
<dbReference type="AlphaFoldDB" id="A0A0B1TRK3"/>
<evidence type="ECO:0000313" key="2">
    <source>
        <dbReference type="EMBL" id="KHJ99914.1"/>
    </source>
</evidence>
<feature type="domain" description="Methyltransferase" evidence="1">
    <location>
        <begin position="85"/>
        <end position="235"/>
    </location>
</feature>
<reference evidence="2 3" key="1">
    <citation type="submission" date="2014-03" db="EMBL/GenBank/DDBJ databases">
        <title>Draft genome of the hookworm Oesophagostomum dentatum.</title>
        <authorList>
            <person name="Mitreva M."/>
        </authorList>
    </citation>
    <scope>NUCLEOTIDE SEQUENCE [LARGE SCALE GENOMIC DNA]</scope>
    <source>
        <strain evidence="2 3">OD-Hann</strain>
    </source>
</reference>
<name>A0A0B1TRK3_OESDE</name>
<dbReference type="Proteomes" id="UP000053660">
    <property type="component" value="Unassembled WGS sequence"/>
</dbReference>